<dbReference type="PANTHER" id="PTHR32305:SF11">
    <property type="entry name" value="TYPE VI SECRETION SYSTEM SPIKE PROTEIN VGRG3"/>
    <property type="match status" value="1"/>
</dbReference>
<name>F6CWW8_MARPP</name>
<dbReference type="RefSeq" id="WP_013797002.1">
    <property type="nucleotide sequence ID" value="NC_015559.1"/>
</dbReference>
<comment type="similarity">
    <text evidence="1">Belongs to the VgrG protein family.</text>
</comment>
<evidence type="ECO:0000313" key="5">
    <source>
        <dbReference type="Proteomes" id="UP000009230"/>
    </source>
</evidence>
<dbReference type="InterPro" id="IPR006531">
    <property type="entry name" value="Gp5/Vgr_OB"/>
</dbReference>
<evidence type="ECO:0000259" key="2">
    <source>
        <dbReference type="Pfam" id="PF04717"/>
    </source>
</evidence>
<dbReference type="InterPro" id="IPR037026">
    <property type="entry name" value="Vgr_OB-fold_dom_sf"/>
</dbReference>
<dbReference type="Proteomes" id="UP000009230">
    <property type="component" value="Chromosome"/>
</dbReference>
<reference evidence="4 5" key="1">
    <citation type="journal article" date="2012" name="Stand. Genomic Sci.">
        <title>Complete genome sequence of Marinomonas posidonica type strain (IVIA-Po-181(T)).</title>
        <authorList>
            <person name="Lucas-Elio P."/>
            <person name="Goodwin L."/>
            <person name="Woyke T."/>
            <person name="Pitluck S."/>
            <person name="Nolan M."/>
            <person name="Kyrpides N.C."/>
            <person name="Detter J.C."/>
            <person name="Copeland A."/>
            <person name="Lu M."/>
            <person name="Bruce D."/>
            <person name="Detter C."/>
            <person name="Tapia R."/>
            <person name="Han S."/>
            <person name="Land M.L."/>
            <person name="Ivanova N."/>
            <person name="Mikhailova N."/>
            <person name="Johnston A.W."/>
            <person name="Sanchez-Amat A."/>
        </authorList>
    </citation>
    <scope>NUCLEOTIDE SEQUENCE [LARGE SCALE GENOMIC DNA]</scope>
    <source>
        <strain evidence="5">CECT 7376 / NCIMB 14433 / IVIA-Po-181</strain>
    </source>
</reference>
<dbReference type="InterPro" id="IPR017847">
    <property type="entry name" value="T6SS_RhsGE_Vgr_subset"/>
</dbReference>
<dbReference type="NCBIfam" id="TIGR01646">
    <property type="entry name" value="vgr_GE"/>
    <property type="match status" value="1"/>
</dbReference>
<dbReference type="KEGG" id="mpc:Mar181_2497"/>
<dbReference type="EMBL" id="CP002771">
    <property type="protein sequence ID" value="AEF55530.1"/>
    <property type="molecule type" value="Genomic_DNA"/>
</dbReference>
<dbReference type="PANTHER" id="PTHR32305">
    <property type="match status" value="1"/>
</dbReference>
<dbReference type="SUPFAM" id="SSF69255">
    <property type="entry name" value="gp5 N-terminal domain-like"/>
    <property type="match status" value="1"/>
</dbReference>
<dbReference type="InterPro" id="IPR050708">
    <property type="entry name" value="T6SS_VgrG/RHS"/>
</dbReference>
<dbReference type="Gene3D" id="2.40.50.230">
    <property type="entry name" value="Gp5 N-terminal domain"/>
    <property type="match status" value="1"/>
</dbReference>
<dbReference type="SUPFAM" id="SSF69279">
    <property type="entry name" value="Phage tail proteins"/>
    <property type="match status" value="2"/>
</dbReference>
<dbReference type="Gene3D" id="4.10.220.110">
    <property type="match status" value="1"/>
</dbReference>
<evidence type="ECO:0000259" key="3">
    <source>
        <dbReference type="Pfam" id="PF22178"/>
    </source>
</evidence>
<dbReference type="SUPFAM" id="SSF69349">
    <property type="entry name" value="Phage fibre proteins"/>
    <property type="match status" value="1"/>
</dbReference>
<evidence type="ECO:0000313" key="4">
    <source>
        <dbReference type="EMBL" id="AEF55530.1"/>
    </source>
</evidence>
<dbReference type="OrthoDB" id="9762420at2"/>
<protein>
    <submittedName>
        <fullName evidence="4">Type VI secretion system Vgr family protein</fullName>
    </submittedName>
</protein>
<dbReference type="Pfam" id="PF22178">
    <property type="entry name" value="Gp5_trimer_C"/>
    <property type="match status" value="1"/>
</dbReference>
<dbReference type="InterPro" id="IPR006533">
    <property type="entry name" value="T6SS_Vgr_RhsGE"/>
</dbReference>
<accession>F6CWW8</accession>
<proteinExistence type="inferred from homology"/>
<dbReference type="Gene3D" id="3.55.50.10">
    <property type="entry name" value="Baseplate protein-like domains"/>
    <property type="match status" value="1"/>
</dbReference>
<dbReference type="NCBIfam" id="TIGR03361">
    <property type="entry name" value="VI_Rhs_Vgr"/>
    <property type="match status" value="1"/>
</dbReference>
<dbReference type="AlphaFoldDB" id="F6CWW8"/>
<feature type="domain" description="Gp5/Type VI secretion system Vgr protein OB-fold" evidence="2">
    <location>
        <begin position="401"/>
        <end position="467"/>
    </location>
</feature>
<dbReference type="InterPro" id="IPR054030">
    <property type="entry name" value="Gp5_Vgr_C"/>
</dbReference>
<dbReference type="Pfam" id="PF05954">
    <property type="entry name" value="Phage_GPD"/>
    <property type="match status" value="1"/>
</dbReference>
<dbReference type="Pfam" id="PF04717">
    <property type="entry name" value="Phage_base_V"/>
    <property type="match status" value="1"/>
</dbReference>
<dbReference type="eggNOG" id="COG3501">
    <property type="taxonomic scope" value="Bacteria"/>
</dbReference>
<evidence type="ECO:0000256" key="1">
    <source>
        <dbReference type="ARBA" id="ARBA00005558"/>
    </source>
</evidence>
<keyword evidence="5" id="KW-1185">Reference proteome</keyword>
<organism evidence="4 5">
    <name type="scientific">Marinomonas posidonica (strain CECT 7376 / NCIMB 14433 / IVIA-Po-181)</name>
    <dbReference type="NCBI Taxonomy" id="491952"/>
    <lineage>
        <taxon>Bacteria</taxon>
        <taxon>Pseudomonadati</taxon>
        <taxon>Pseudomonadota</taxon>
        <taxon>Gammaproteobacteria</taxon>
        <taxon>Oceanospirillales</taxon>
        <taxon>Oceanospirillaceae</taxon>
        <taxon>Marinomonas</taxon>
    </lineage>
</organism>
<dbReference type="HOGENOM" id="CLU_004121_8_0_6"/>
<dbReference type="STRING" id="491952.Mar181_2497"/>
<sequence>MATLMFKLAVDGLDENTLLVREYRGQDSLSDSTLDDGTTCYGFRYQLNLASRRMDLSADNIVDKQAELTVWRDGELVHRVHGIVRHFEKGDTGHNYTFYGLTLVPALERLSLRHNSRIFQKQSAKDILTQLITDMDMPAPVFTLENEEPKEREFCVQYRETDADFLHRLAAEEGWVYYFSHEAGKHTLHFIDKSQALAVQDDAIAYHLLTAGVSETPYIKALSEHKQSLPSQSTLKDYSFKQPGYAALNQHTGTNLEHQLSLYEHFDAPGRFKDNATGQRFARIRLEYLRRRAHLLTGDSDASAILVGRKIRIAGHFDASIQDNSWIPVQVEHHGTQPQVLEEEGGEGQTSYQNHFTLIPGQVNWQATPQPQPSVDGPMMATVVGPAANDGDTPEEIYCDEHGRVKIQFAWDRYGQKDDFSSCWVQVSQSWAGSQYGTIALPRIGTDVIVSFLNGDPDQPIITGRTYNADNLPPYALPANKTKTVWRSQTHQGEGFNEISFEDQVGQEQVYLHAQKDLQTDVLNDQTTSIGNDQHLSVVNDSFSEVKNNQHITVKGERRSKVTLDQTHIVEGSLQQQVGEIAVTEAGTELHLKTDGNVVLDAGPLFTLKSGDNFITIDENGINVVGAIIKVNTGGAALEGSGFAGVLPELPIGAELAEPSEASTVEPTPALKQKLLEDQLQDQPVTELCQKQLDNTCPLSDCPCGNYRA</sequence>
<gene>
    <name evidence="4" type="ordered locus">Mar181_2497</name>
</gene>
<dbReference type="Gene3D" id="2.30.110.50">
    <property type="match status" value="1"/>
</dbReference>
<feature type="domain" description="Gp5/Type VI secretion system Vgr C-terminal trimerisation" evidence="3">
    <location>
        <begin position="485"/>
        <end position="589"/>
    </location>
</feature>